<keyword evidence="5" id="KW-1185">Reference proteome</keyword>
<keyword evidence="1" id="KW-0175">Coiled coil</keyword>
<feature type="coiled-coil region" evidence="1">
    <location>
        <begin position="228"/>
        <end position="255"/>
    </location>
</feature>
<protein>
    <submittedName>
        <fullName evidence="4">LANO_0C02080g1_1</fullName>
    </submittedName>
</protein>
<feature type="compositionally biased region" description="Polar residues" evidence="2">
    <location>
        <begin position="69"/>
        <end position="78"/>
    </location>
</feature>
<feature type="region of interest" description="Disordered" evidence="2">
    <location>
        <begin position="69"/>
        <end position="124"/>
    </location>
</feature>
<evidence type="ECO:0000256" key="1">
    <source>
        <dbReference type="SAM" id="Coils"/>
    </source>
</evidence>
<dbReference type="OrthoDB" id="4036311at2759"/>
<evidence type="ECO:0000256" key="3">
    <source>
        <dbReference type="SAM" id="Phobius"/>
    </source>
</evidence>
<reference evidence="5" key="1">
    <citation type="submission" date="2016-03" db="EMBL/GenBank/DDBJ databases">
        <authorList>
            <person name="Devillers Hugo."/>
        </authorList>
    </citation>
    <scope>NUCLEOTIDE SEQUENCE [LARGE SCALE GENOMIC DNA]</scope>
</reference>
<feature type="compositionally biased region" description="Polar residues" evidence="2">
    <location>
        <begin position="85"/>
        <end position="117"/>
    </location>
</feature>
<proteinExistence type="predicted"/>
<dbReference type="AlphaFoldDB" id="A0A1G4J4R5"/>
<evidence type="ECO:0000313" key="5">
    <source>
        <dbReference type="Proteomes" id="UP000189911"/>
    </source>
</evidence>
<dbReference type="Pfam" id="PF13694">
    <property type="entry name" value="Hph"/>
    <property type="match status" value="1"/>
</dbReference>
<keyword evidence="3" id="KW-0812">Transmembrane</keyword>
<dbReference type="EMBL" id="LT598446">
    <property type="protein sequence ID" value="SCU84676.1"/>
    <property type="molecule type" value="Genomic_DNA"/>
</dbReference>
<feature type="transmembrane region" description="Helical" evidence="3">
    <location>
        <begin position="341"/>
        <end position="361"/>
    </location>
</feature>
<organism evidence="4 5">
    <name type="scientific">Lachancea nothofagi CBS 11611</name>
    <dbReference type="NCBI Taxonomy" id="1266666"/>
    <lineage>
        <taxon>Eukaryota</taxon>
        <taxon>Fungi</taxon>
        <taxon>Dikarya</taxon>
        <taxon>Ascomycota</taxon>
        <taxon>Saccharomycotina</taxon>
        <taxon>Saccharomycetes</taxon>
        <taxon>Saccharomycetales</taxon>
        <taxon>Saccharomycetaceae</taxon>
        <taxon>Lachancea</taxon>
    </lineage>
</organism>
<gene>
    <name evidence="4" type="ORF">LANO_0C02080G</name>
</gene>
<evidence type="ECO:0000313" key="4">
    <source>
        <dbReference type="EMBL" id="SCU84676.1"/>
    </source>
</evidence>
<evidence type="ECO:0000256" key="2">
    <source>
        <dbReference type="SAM" id="MobiDB-lite"/>
    </source>
</evidence>
<sequence>MQAQLSSYGQDLRRARHSSFHHGELPKHSFHSGRDVERYAMNTGDYTAASMGKFSECLFQSGLNHSLPPQLSSKSDLSVNLERAPNSSSASLPAFTRSSSSHLAGRNTRSATASKSTRNLHERDDGKRLVHQFFNLDDDFPDKPDVQVSHASEPSSVSLHSQDESLCHLVLADLKDRAAIHEGALRNKTCCRPDSHCESTPTLTNELSKFNLLMRSTLSELASRESAMNQSFAELESLQRDIATTQESIRQIQDKVAQKGIEKVRSAFETNDNNSFISKFTKNISSYSEDLTAFEKHIGKCKVELTDNKATVHNLEITIKLNEMLRDSQSSMCVVDRLREYRGIITDVLTLILIVALAVALKRYWHRT</sequence>
<keyword evidence="3" id="KW-0472">Membrane</keyword>
<dbReference type="InterPro" id="IPR025752">
    <property type="entry name" value="HPH_family"/>
</dbReference>
<dbReference type="GO" id="GO:0005783">
    <property type="term" value="C:endoplasmic reticulum"/>
    <property type="evidence" value="ECO:0007669"/>
    <property type="project" value="InterPro"/>
</dbReference>
<name>A0A1G4J4R5_9SACH</name>
<keyword evidence="3" id="KW-1133">Transmembrane helix</keyword>
<dbReference type="Proteomes" id="UP000189911">
    <property type="component" value="Chromosome C"/>
</dbReference>
<accession>A0A1G4J4R5</accession>